<dbReference type="Pfam" id="PF00440">
    <property type="entry name" value="TetR_N"/>
    <property type="match status" value="1"/>
</dbReference>
<dbReference type="Gene3D" id="1.10.10.60">
    <property type="entry name" value="Homeodomain-like"/>
    <property type="match status" value="1"/>
</dbReference>
<dbReference type="GO" id="GO:0000976">
    <property type="term" value="F:transcription cis-regulatory region binding"/>
    <property type="evidence" value="ECO:0007669"/>
    <property type="project" value="TreeGrafter"/>
</dbReference>
<keyword evidence="3 5" id="KW-0238">DNA-binding</keyword>
<dbReference type="EMBL" id="NFEZ01000001">
    <property type="protein sequence ID" value="PLT48292.1"/>
    <property type="molecule type" value="Genomic_DNA"/>
</dbReference>
<dbReference type="PROSITE" id="PS01081">
    <property type="entry name" value="HTH_TETR_1"/>
    <property type="match status" value="1"/>
</dbReference>
<dbReference type="AlphaFoldDB" id="A0A2N5ND93"/>
<feature type="domain" description="HTH tetR-type" evidence="7">
    <location>
        <begin position="36"/>
        <end position="96"/>
    </location>
</feature>
<dbReference type="SUPFAM" id="SSF48498">
    <property type="entry name" value="Tetracyclin repressor-like, C-terminal domain"/>
    <property type="match status" value="1"/>
</dbReference>
<dbReference type="Proteomes" id="UP000234789">
    <property type="component" value="Unassembled WGS sequence"/>
</dbReference>
<sequence>MSNPHDSASNGAVRPDGEAREPQRRSPGRPRREDRMPVRDEILKTASVLFMEEGYEAVSLSGIAERCGVTKASVYYHFEGKPALFTAAVIRMLQLALAGTRRVLDQEGKSLRLRLQEVAERRLSRIQHIEFEALMREASHYLDDRQRTAIREAEQELHDLLSLHFARAIADGEIRKGDSMLMAHSYTALLMIGNRQAAKNMYASPSELAGPIMDMFWTGVG</sequence>
<dbReference type="SUPFAM" id="SSF46689">
    <property type="entry name" value="Homeodomain-like"/>
    <property type="match status" value="1"/>
</dbReference>
<feature type="DNA-binding region" description="H-T-H motif" evidence="5">
    <location>
        <begin position="59"/>
        <end position="78"/>
    </location>
</feature>
<keyword evidence="1" id="KW-0678">Repressor</keyword>
<feature type="compositionally biased region" description="Basic and acidic residues" evidence="6">
    <location>
        <begin position="15"/>
        <end position="38"/>
    </location>
</feature>
<accession>A0A2N5ND93</accession>
<dbReference type="PRINTS" id="PR00455">
    <property type="entry name" value="HTHTETR"/>
</dbReference>
<protein>
    <submittedName>
        <fullName evidence="8">Transcriptional regulator, TetR family</fullName>
    </submittedName>
</protein>
<reference evidence="8 9" key="1">
    <citation type="submission" date="2017-05" db="EMBL/GenBank/DDBJ databases">
        <title>Functional genome analysis of Paenibacillus pasadenensis strain R16: insights on endophytic life style and antifungal activity.</title>
        <authorList>
            <person name="Passera A."/>
            <person name="Marcolungo L."/>
            <person name="Casati P."/>
            <person name="Brasca M."/>
            <person name="Quaglino F."/>
            <person name="Delledonne M."/>
        </authorList>
    </citation>
    <scope>NUCLEOTIDE SEQUENCE [LARGE SCALE GENOMIC DNA]</scope>
    <source>
        <strain evidence="8 9">R16</strain>
    </source>
</reference>
<dbReference type="PANTHER" id="PTHR30055">
    <property type="entry name" value="HTH-TYPE TRANSCRIPTIONAL REGULATOR RUTR"/>
    <property type="match status" value="1"/>
</dbReference>
<dbReference type="InterPro" id="IPR023772">
    <property type="entry name" value="DNA-bd_HTH_TetR-type_CS"/>
</dbReference>
<dbReference type="Gene3D" id="1.10.357.10">
    <property type="entry name" value="Tetracycline Repressor, domain 2"/>
    <property type="match status" value="1"/>
</dbReference>
<evidence type="ECO:0000256" key="1">
    <source>
        <dbReference type="ARBA" id="ARBA00022491"/>
    </source>
</evidence>
<evidence type="ECO:0000256" key="4">
    <source>
        <dbReference type="ARBA" id="ARBA00023163"/>
    </source>
</evidence>
<evidence type="ECO:0000313" key="8">
    <source>
        <dbReference type="EMBL" id="PLT48292.1"/>
    </source>
</evidence>
<evidence type="ECO:0000256" key="5">
    <source>
        <dbReference type="PROSITE-ProRule" id="PRU00335"/>
    </source>
</evidence>
<evidence type="ECO:0000256" key="3">
    <source>
        <dbReference type="ARBA" id="ARBA00023125"/>
    </source>
</evidence>
<dbReference type="RefSeq" id="WP_101807588.1">
    <property type="nucleotide sequence ID" value="NZ_NFEZ01000001.1"/>
</dbReference>
<comment type="caution">
    <text evidence="8">The sequence shown here is derived from an EMBL/GenBank/DDBJ whole genome shotgun (WGS) entry which is preliminary data.</text>
</comment>
<feature type="compositionally biased region" description="Polar residues" evidence="6">
    <location>
        <begin position="1"/>
        <end position="10"/>
    </location>
</feature>
<dbReference type="PROSITE" id="PS50977">
    <property type="entry name" value="HTH_TETR_2"/>
    <property type="match status" value="1"/>
</dbReference>
<dbReference type="PANTHER" id="PTHR30055:SF175">
    <property type="entry name" value="HTH-TYPE TRANSCRIPTIONAL REPRESSOR KSTR2"/>
    <property type="match status" value="1"/>
</dbReference>
<evidence type="ECO:0000256" key="2">
    <source>
        <dbReference type="ARBA" id="ARBA00023015"/>
    </source>
</evidence>
<feature type="region of interest" description="Disordered" evidence="6">
    <location>
        <begin position="1"/>
        <end position="38"/>
    </location>
</feature>
<keyword evidence="4" id="KW-0804">Transcription</keyword>
<keyword evidence="9" id="KW-1185">Reference proteome</keyword>
<dbReference type="InterPro" id="IPR001647">
    <property type="entry name" value="HTH_TetR"/>
</dbReference>
<evidence type="ECO:0000313" key="9">
    <source>
        <dbReference type="Proteomes" id="UP000234789"/>
    </source>
</evidence>
<dbReference type="InterPro" id="IPR050109">
    <property type="entry name" value="HTH-type_TetR-like_transc_reg"/>
</dbReference>
<dbReference type="InterPro" id="IPR009057">
    <property type="entry name" value="Homeodomain-like_sf"/>
</dbReference>
<proteinExistence type="predicted"/>
<dbReference type="GO" id="GO:0003700">
    <property type="term" value="F:DNA-binding transcription factor activity"/>
    <property type="evidence" value="ECO:0007669"/>
    <property type="project" value="TreeGrafter"/>
</dbReference>
<evidence type="ECO:0000256" key="6">
    <source>
        <dbReference type="SAM" id="MobiDB-lite"/>
    </source>
</evidence>
<keyword evidence="2" id="KW-0805">Transcription regulation</keyword>
<gene>
    <name evidence="8" type="ORF">B8V81_0424</name>
</gene>
<dbReference type="InterPro" id="IPR036271">
    <property type="entry name" value="Tet_transcr_reg_TetR-rel_C_sf"/>
</dbReference>
<evidence type="ECO:0000259" key="7">
    <source>
        <dbReference type="PROSITE" id="PS50977"/>
    </source>
</evidence>
<organism evidence="8 9">
    <name type="scientific">Paenibacillus pasadenensis</name>
    <dbReference type="NCBI Taxonomy" id="217090"/>
    <lineage>
        <taxon>Bacteria</taxon>
        <taxon>Bacillati</taxon>
        <taxon>Bacillota</taxon>
        <taxon>Bacilli</taxon>
        <taxon>Bacillales</taxon>
        <taxon>Paenibacillaceae</taxon>
        <taxon>Paenibacillus</taxon>
    </lineage>
</organism>
<name>A0A2N5ND93_9BACL</name>